<keyword evidence="2" id="KW-1185">Reference proteome</keyword>
<dbReference type="EMBL" id="JBEPME010000005">
    <property type="protein sequence ID" value="MET3658336.1"/>
    <property type="molecule type" value="Genomic_DNA"/>
</dbReference>
<comment type="caution">
    <text evidence="1">The sequence shown here is derived from an EMBL/GenBank/DDBJ whole genome shotgun (WGS) entry which is preliminary data.</text>
</comment>
<dbReference type="RefSeq" id="WP_354313967.1">
    <property type="nucleotide sequence ID" value="NZ_JBEPME010000005.1"/>
</dbReference>
<evidence type="ECO:0000313" key="2">
    <source>
        <dbReference type="Proteomes" id="UP001549104"/>
    </source>
</evidence>
<gene>
    <name evidence="1" type="ORF">ABIC55_003453</name>
</gene>
<sequence length="68" mass="8249">MANKRNRQKQINSSKTLEGYERRLLQEIRKSEDVIKNPRTADIQRNAMNRVELLRGVHMDLRKYYFDL</sequence>
<accession>A0ABV2KB68</accession>
<evidence type="ECO:0000313" key="1">
    <source>
        <dbReference type="EMBL" id="MET3658336.1"/>
    </source>
</evidence>
<protein>
    <submittedName>
        <fullName evidence="1">Uncharacterized protein</fullName>
    </submittedName>
</protein>
<proteinExistence type="predicted"/>
<name>A0ABV2KB68_SPOPS</name>
<reference evidence="1 2" key="1">
    <citation type="submission" date="2024-06" db="EMBL/GenBank/DDBJ databases">
        <title>Sorghum-associated microbial communities from plants grown in Nebraska, USA.</title>
        <authorList>
            <person name="Schachtman D."/>
        </authorList>
    </citation>
    <scope>NUCLEOTIDE SEQUENCE [LARGE SCALE GENOMIC DNA]</scope>
    <source>
        <strain evidence="1 2">1288</strain>
    </source>
</reference>
<organism evidence="1 2">
    <name type="scientific">Sporosarcina psychrophila</name>
    <name type="common">Bacillus psychrophilus</name>
    <dbReference type="NCBI Taxonomy" id="1476"/>
    <lineage>
        <taxon>Bacteria</taxon>
        <taxon>Bacillati</taxon>
        <taxon>Bacillota</taxon>
        <taxon>Bacilli</taxon>
        <taxon>Bacillales</taxon>
        <taxon>Caryophanaceae</taxon>
        <taxon>Sporosarcina</taxon>
    </lineage>
</organism>
<dbReference type="Proteomes" id="UP001549104">
    <property type="component" value="Unassembled WGS sequence"/>
</dbReference>